<accession>A0A135YNM8</accession>
<dbReference type="PANTHER" id="PTHR42951:SF4">
    <property type="entry name" value="ACYL-COENZYME A THIOESTERASE MBLAC2"/>
    <property type="match status" value="1"/>
</dbReference>
<comment type="caution">
    <text evidence="2">The sequence shown here is derived from an EMBL/GenBank/DDBJ whole genome shotgun (WGS) entry which is preliminary data.</text>
</comment>
<organism evidence="2 3">
    <name type="scientific">Peptostreptococcus anaerobius</name>
    <dbReference type="NCBI Taxonomy" id="1261"/>
    <lineage>
        <taxon>Bacteria</taxon>
        <taxon>Bacillati</taxon>
        <taxon>Bacillota</taxon>
        <taxon>Clostridia</taxon>
        <taxon>Peptostreptococcales</taxon>
        <taxon>Peptostreptococcaceae</taxon>
        <taxon>Peptostreptococcus</taxon>
    </lineage>
</organism>
<dbReference type="Proteomes" id="UP000070326">
    <property type="component" value="Unassembled WGS sequence"/>
</dbReference>
<evidence type="ECO:0000313" key="2">
    <source>
        <dbReference type="EMBL" id="KXI10974.1"/>
    </source>
</evidence>
<dbReference type="InterPro" id="IPR001279">
    <property type="entry name" value="Metallo-B-lactamas"/>
</dbReference>
<dbReference type="STRING" id="1261.HMPREF3195_01524"/>
<feature type="domain" description="Metallo-beta-lactamase" evidence="1">
    <location>
        <begin position="22"/>
        <end position="212"/>
    </location>
</feature>
<dbReference type="InterPro" id="IPR036866">
    <property type="entry name" value="RibonucZ/Hydroxyglut_hydro"/>
</dbReference>
<gene>
    <name evidence="2" type="ORF">HMPREF3195_01524</name>
</gene>
<protein>
    <submittedName>
        <fullName evidence="2">Metallo-beta-lactamase domain protein</fullName>
    </submittedName>
</protein>
<dbReference type="Gene3D" id="3.60.15.10">
    <property type="entry name" value="Ribonuclease Z/Hydroxyacylglutathione hydrolase-like"/>
    <property type="match status" value="1"/>
</dbReference>
<dbReference type="PATRIC" id="fig|1261.3.peg.581"/>
<dbReference type="Pfam" id="PF00753">
    <property type="entry name" value="Lactamase_B"/>
    <property type="match status" value="1"/>
</dbReference>
<evidence type="ECO:0000313" key="3">
    <source>
        <dbReference type="Proteomes" id="UP000070326"/>
    </source>
</evidence>
<dbReference type="EMBL" id="LSQZ01000084">
    <property type="protein sequence ID" value="KXI10974.1"/>
    <property type="molecule type" value="Genomic_DNA"/>
</dbReference>
<dbReference type="AlphaFoldDB" id="A0A135YNM8"/>
<name>A0A135YNM8_9FIRM</name>
<dbReference type="InterPro" id="IPR050855">
    <property type="entry name" value="NDM-1-like"/>
</dbReference>
<dbReference type="SMART" id="SM00849">
    <property type="entry name" value="Lactamase_B"/>
    <property type="match status" value="1"/>
</dbReference>
<dbReference type="SUPFAM" id="SSF56281">
    <property type="entry name" value="Metallo-hydrolase/oxidoreductase"/>
    <property type="match status" value="1"/>
</dbReference>
<sequence>MELKKITSRVFYYPHQPETDRPMLAYLNGDKIALAIDAGNSADHVDEFYKSLEIEDLKKPDFTVITHWHWDHTFGMHKIHGLSIAHHKTNEFLKQERAKLSDSAYIKFLINDDECLAREYVDNKRIIAVLSDIQFEKELTLNLGGITAMIFHTVSPHSEDTVLIYIPEEKILFLGDSTSEDFYDDGYMDKEKLMSLTNLIESFDCKYCILSHAEPLTKSDLLDYLKSILK</sequence>
<reference evidence="2 3" key="1">
    <citation type="submission" date="2016-02" db="EMBL/GenBank/DDBJ databases">
        <authorList>
            <person name="Wen L."/>
            <person name="He K."/>
            <person name="Yang H."/>
        </authorList>
    </citation>
    <scope>NUCLEOTIDE SEQUENCE [LARGE SCALE GENOMIC DNA]</scope>
    <source>
        <strain evidence="2 3">MJR8628A</strain>
    </source>
</reference>
<evidence type="ECO:0000259" key="1">
    <source>
        <dbReference type="SMART" id="SM00849"/>
    </source>
</evidence>
<dbReference type="RefSeq" id="WP_019124342.1">
    <property type="nucleotide sequence ID" value="NZ_JADMXM010000005.1"/>
</dbReference>
<dbReference type="PANTHER" id="PTHR42951">
    <property type="entry name" value="METALLO-BETA-LACTAMASE DOMAIN-CONTAINING"/>
    <property type="match status" value="1"/>
</dbReference>
<proteinExistence type="predicted"/>